<dbReference type="PANTHER" id="PTHR43663">
    <property type="entry name" value="CHROMATE TRANSPORT PROTEIN-RELATED"/>
    <property type="match status" value="1"/>
</dbReference>
<dbReference type="Proteomes" id="UP000193435">
    <property type="component" value="Unassembled WGS sequence"/>
</dbReference>
<keyword evidence="9" id="KW-1185">Reference proteome</keyword>
<evidence type="ECO:0000256" key="5">
    <source>
        <dbReference type="ARBA" id="ARBA00022989"/>
    </source>
</evidence>
<dbReference type="GO" id="GO:0005886">
    <property type="term" value="C:plasma membrane"/>
    <property type="evidence" value="ECO:0007669"/>
    <property type="project" value="UniProtKB-SubCell"/>
</dbReference>
<keyword evidence="3" id="KW-1003">Cell membrane</keyword>
<feature type="transmembrane region" description="Helical" evidence="7">
    <location>
        <begin position="170"/>
        <end position="187"/>
    </location>
</feature>
<evidence type="ECO:0000256" key="6">
    <source>
        <dbReference type="ARBA" id="ARBA00023136"/>
    </source>
</evidence>
<organism evidence="8 9">
    <name type="scientific">Carnobacterium iners</name>
    <dbReference type="NCBI Taxonomy" id="1073423"/>
    <lineage>
        <taxon>Bacteria</taxon>
        <taxon>Bacillati</taxon>
        <taxon>Bacillota</taxon>
        <taxon>Bacilli</taxon>
        <taxon>Lactobacillales</taxon>
        <taxon>Carnobacteriaceae</taxon>
        <taxon>Carnobacterium</taxon>
    </lineage>
</organism>
<dbReference type="AlphaFoldDB" id="A0A1X7N653"/>
<evidence type="ECO:0000256" key="3">
    <source>
        <dbReference type="ARBA" id="ARBA00022475"/>
    </source>
</evidence>
<keyword evidence="4 7" id="KW-0812">Transmembrane</keyword>
<reference evidence="8 9" key="1">
    <citation type="submission" date="2017-04" db="EMBL/GenBank/DDBJ databases">
        <authorList>
            <person name="Afonso C.L."/>
            <person name="Miller P.J."/>
            <person name="Scott M.A."/>
            <person name="Spackman E."/>
            <person name="Goraichik I."/>
            <person name="Dimitrov K.M."/>
            <person name="Suarez D.L."/>
            <person name="Swayne D.E."/>
        </authorList>
    </citation>
    <scope>NUCLEOTIDE SEQUENCE [LARGE SCALE GENOMIC DNA]</scope>
    <source>
        <strain evidence="8 9">LMG26642</strain>
    </source>
</reference>
<dbReference type="GO" id="GO:0015109">
    <property type="term" value="F:chromate transmembrane transporter activity"/>
    <property type="evidence" value="ECO:0007669"/>
    <property type="project" value="InterPro"/>
</dbReference>
<evidence type="ECO:0000256" key="2">
    <source>
        <dbReference type="ARBA" id="ARBA00005262"/>
    </source>
</evidence>
<sequence length="190" mass="20735">MIYLQLFWSFFQVGLFSFGGGYAALPLIQEQVLEVHPWLTSTEFIDILTISQMTPGPIAINTSTFVGTKVAGLPGAIVATLGCVTPSAIIVLTLATLYYKYKGISMVQGVIKGLRPAVVALIASAGLSILLTAFFNKDSFPVKIEDLSWISVGIFVFCLFILRKFKLNPIYIMLFAGVIGIILHFFTPFA</sequence>
<dbReference type="EMBL" id="FXBJ01000002">
    <property type="protein sequence ID" value="SMH32048.1"/>
    <property type="molecule type" value="Genomic_DNA"/>
</dbReference>
<feature type="transmembrane region" description="Helical" evidence="7">
    <location>
        <begin position="113"/>
        <end position="135"/>
    </location>
</feature>
<evidence type="ECO:0000256" key="4">
    <source>
        <dbReference type="ARBA" id="ARBA00022692"/>
    </source>
</evidence>
<feature type="transmembrane region" description="Helical" evidence="7">
    <location>
        <begin position="7"/>
        <end position="28"/>
    </location>
</feature>
<name>A0A1X7N653_9LACT</name>
<evidence type="ECO:0000313" key="9">
    <source>
        <dbReference type="Proteomes" id="UP000193435"/>
    </source>
</evidence>
<comment type="similarity">
    <text evidence="2">Belongs to the chromate ion transporter (CHR) (TC 2.A.51) family.</text>
</comment>
<evidence type="ECO:0000256" key="1">
    <source>
        <dbReference type="ARBA" id="ARBA00004651"/>
    </source>
</evidence>
<dbReference type="OrthoDB" id="9027281at2"/>
<dbReference type="PANTHER" id="PTHR43663:SF1">
    <property type="entry name" value="CHROMATE TRANSPORTER"/>
    <property type="match status" value="1"/>
</dbReference>
<dbReference type="Pfam" id="PF02417">
    <property type="entry name" value="Chromate_transp"/>
    <property type="match status" value="1"/>
</dbReference>
<proteinExistence type="inferred from homology"/>
<feature type="transmembrane region" description="Helical" evidence="7">
    <location>
        <begin position="147"/>
        <end position="163"/>
    </location>
</feature>
<keyword evidence="5 7" id="KW-1133">Transmembrane helix</keyword>
<comment type="subcellular location">
    <subcellularLocation>
        <location evidence="1">Cell membrane</location>
        <topology evidence="1">Multi-pass membrane protein</topology>
    </subcellularLocation>
</comment>
<gene>
    <name evidence="8" type="ORF">SAMN04488700_1334</name>
</gene>
<accession>A0A1X7N653</accession>
<evidence type="ECO:0000313" key="8">
    <source>
        <dbReference type="EMBL" id="SMH32048.1"/>
    </source>
</evidence>
<dbReference type="InterPro" id="IPR003370">
    <property type="entry name" value="Chromate_transpt"/>
</dbReference>
<dbReference type="InterPro" id="IPR052518">
    <property type="entry name" value="CHR_Transporter"/>
</dbReference>
<feature type="transmembrane region" description="Helical" evidence="7">
    <location>
        <begin position="76"/>
        <end position="101"/>
    </location>
</feature>
<protein>
    <submittedName>
        <fullName evidence="8">Chromate transporter</fullName>
    </submittedName>
</protein>
<dbReference type="STRING" id="1073423.SAMN04488700_1334"/>
<keyword evidence="6 7" id="KW-0472">Membrane</keyword>
<dbReference type="RefSeq" id="WP_085559506.1">
    <property type="nucleotide sequence ID" value="NZ_FOAH01000007.1"/>
</dbReference>
<evidence type="ECO:0000256" key="7">
    <source>
        <dbReference type="SAM" id="Phobius"/>
    </source>
</evidence>